<dbReference type="SUPFAM" id="SSF52540">
    <property type="entry name" value="P-loop containing nucleoside triphosphate hydrolases"/>
    <property type="match status" value="1"/>
</dbReference>
<dbReference type="PIRSF" id="PIRSF005814">
    <property type="entry name" value="MutS_YshD"/>
    <property type="match status" value="1"/>
</dbReference>
<gene>
    <name evidence="6" type="ORF">PCOR1329_LOCUS25135</name>
</gene>
<dbReference type="InterPro" id="IPR036187">
    <property type="entry name" value="DNA_mismatch_repair_MutS_sf"/>
</dbReference>
<accession>A0ABN9S3H0</accession>
<protein>
    <recommendedName>
        <fullName evidence="5">DNA mismatch repair proteins mutS family domain-containing protein</fullName>
    </recommendedName>
</protein>
<feature type="coiled-coil region" evidence="4">
    <location>
        <begin position="442"/>
        <end position="497"/>
    </location>
</feature>
<evidence type="ECO:0000256" key="4">
    <source>
        <dbReference type="SAM" id="Coils"/>
    </source>
</evidence>
<organism evidence="6 7">
    <name type="scientific">Prorocentrum cordatum</name>
    <dbReference type="NCBI Taxonomy" id="2364126"/>
    <lineage>
        <taxon>Eukaryota</taxon>
        <taxon>Sar</taxon>
        <taxon>Alveolata</taxon>
        <taxon>Dinophyceae</taxon>
        <taxon>Prorocentrales</taxon>
        <taxon>Prorocentraceae</taxon>
        <taxon>Prorocentrum</taxon>
    </lineage>
</organism>
<dbReference type="InterPro" id="IPR027417">
    <property type="entry name" value="P-loop_NTPase"/>
</dbReference>
<keyword evidence="3" id="KW-0238">DNA-binding</keyword>
<reference evidence="6" key="1">
    <citation type="submission" date="2023-10" db="EMBL/GenBank/DDBJ databases">
        <authorList>
            <person name="Chen Y."/>
            <person name="Shah S."/>
            <person name="Dougan E. K."/>
            <person name="Thang M."/>
            <person name="Chan C."/>
        </authorList>
    </citation>
    <scope>NUCLEOTIDE SEQUENCE [LARGE SCALE GENOMIC DNA]</scope>
</reference>
<evidence type="ECO:0000256" key="3">
    <source>
        <dbReference type="ARBA" id="ARBA00023125"/>
    </source>
</evidence>
<keyword evidence="4" id="KW-0175">Coiled coil</keyword>
<sequence length="679" mass="74788">MTEDPDGLMAQSAEEMRQLYSMVQEMAQLEDKDLTLENDLDIESQIELCSRGSVLERSELVPVSVTIEALLVLRNNLERASARGVQVPQLMALVEQIDLPDELLDNLLHAFDEEGKLSEKKFPELAQMRKRVTELEKQSAQAMQEILASRKYKSYLSEDGYQQFGTRYVLSVKRGFADQVGETLDESRSGNMLYVEPRELAGVSDELSNTKKELKFKQRRILSFMCVTISRASEQLRSCIDVAARVDLARARLFLGEDLGGEVPEGLVLSGPNAGGKTVVLKTMALLALLARCGIPVPAGESPRVDFFDIVLADVGDMQTIVDDLSTYSAHLVAARIILQATARNGPRSLVLIDEAGTGTDPAQGAALARALLESLLDAGARLVATTHCDQLKNWALEDTRTEIAAMEYKEGQPTFRLTRNAIGESHAISVARRLELPASMVDRAESLLAEDQRSLLALQREVERMEKELKERLLAVEEREDEVEEAIRLAEMREAEANAHLSELQTREAGMAIKQEMLESKLMREHSERVAAHEQKLQQLLASLAESGTADSRLKIVGDAVMDLKVESSGLKQLASSQQKKAAQRLPGALGAGDKLRVGDWVVVLSRCTWYGFKGQVSRLDGGANGTPQRVVLVMSGSSNVVEVLKTEVGRTTAPVVKAAPGQRMRKKVAVNHRNYGF</sequence>
<evidence type="ECO:0000313" key="6">
    <source>
        <dbReference type="EMBL" id="CAK0824844.1"/>
    </source>
</evidence>
<dbReference type="Gene3D" id="3.40.50.300">
    <property type="entry name" value="P-loop containing nucleotide triphosphate hydrolases"/>
    <property type="match status" value="1"/>
</dbReference>
<evidence type="ECO:0000256" key="2">
    <source>
        <dbReference type="ARBA" id="ARBA00022840"/>
    </source>
</evidence>
<feature type="domain" description="DNA mismatch repair proteins mutS family" evidence="5">
    <location>
        <begin position="264"/>
        <end position="450"/>
    </location>
</feature>
<keyword evidence="7" id="KW-1185">Reference proteome</keyword>
<name>A0ABN9S3H0_9DINO</name>
<dbReference type="InterPro" id="IPR005747">
    <property type="entry name" value="MutS2"/>
</dbReference>
<evidence type="ECO:0000259" key="5">
    <source>
        <dbReference type="SMART" id="SM00534"/>
    </source>
</evidence>
<evidence type="ECO:0000256" key="1">
    <source>
        <dbReference type="ARBA" id="ARBA00022741"/>
    </source>
</evidence>
<dbReference type="InterPro" id="IPR000432">
    <property type="entry name" value="DNA_mismatch_repair_MutS_C"/>
</dbReference>
<dbReference type="PANTHER" id="PTHR48466:SF2">
    <property type="entry name" value="OS10G0509000 PROTEIN"/>
    <property type="match status" value="1"/>
</dbReference>
<dbReference type="SMART" id="SM00534">
    <property type="entry name" value="MUTSac"/>
    <property type="match status" value="1"/>
</dbReference>
<dbReference type="PANTHER" id="PTHR48466">
    <property type="entry name" value="OS10G0509000 PROTEIN-RELATED"/>
    <property type="match status" value="1"/>
</dbReference>
<keyword evidence="2" id="KW-0067">ATP-binding</keyword>
<comment type="caution">
    <text evidence="6">The sequence shown here is derived from an EMBL/GenBank/DDBJ whole genome shotgun (WGS) entry which is preliminary data.</text>
</comment>
<proteinExistence type="predicted"/>
<dbReference type="Pfam" id="PF00488">
    <property type="entry name" value="MutS_V"/>
    <property type="match status" value="1"/>
</dbReference>
<evidence type="ECO:0000313" key="7">
    <source>
        <dbReference type="Proteomes" id="UP001189429"/>
    </source>
</evidence>
<dbReference type="EMBL" id="CAUYUJ010008757">
    <property type="protein sequence ID" value="CAK0824844.1"/>
    <property type="molecule type" value="Genomic_DNA"/>
</dbReference>
<dbReference type="SUPFAM" id="SSF48334">
    <property type="entry name" value="DNA repair protein MutS, domain III"/>
    <property type="match status" value="1"/>
</dbReference>
<dbReference type="InterPro" id="IPR045076">
    <property type="entry name" value="MutS"/>
</dbReference>
<dbReference type="Proteomes" id="UP001189429">
    <property type="component" value="Unassembled WGS sequence"/>
</dbReference>
<keyword evidence="1" id="KW-0547">Nucleotide-binding</keyword>